<accession>A0A6C0CY16</accession>
<evidence type="ECO:0000313" key="2">
    <source>
        <dbReference type="EMBL" id="QHT09157.1"/>
    </source>
</evidence>
<feature type="transmembrane region" description="Helical" evidence="1">
    <location>
        <begin position="6"/>
        <end position="23"/>
    </location>
</feature>
<keyword evidence="1" id="KW-1133">Transmembrane helix</keyword>
<keyword evidence="1" id="KW-0472">Membrane</keyword>
<sequence length="41" mass="4508">MDNNELLMIVLAFILGYICNGMMKQMCGGRLFEGACADGTY</sequence>
<evidence type="ECO:0000256" key="1">
    <source>
        <dbReference type="SAM" id="Phobius"/>
    </source>
</evidence>
<dbReference type="AlphaFoldDB" id="A0A6C0CY16"/>
<protein>
    <submittedName>
        <fullName evidence="2">Uncharacterized protein</fullName>
    </submittedName>
</protein>
<name>A0A6C0CY16_9ZZZZ</name>
<dbReference type="EMBL" id="MN739508">
    <property type="protein sequence ID" value="QHT09157.1"/>
    <property type="molecule type" value="Genomic_DNA"/>
</dbReference>
<organism evidence="2">
    <name type="scientific">viral metagenome</name>
    <dbReference type="NCBI Taxonomy" id="1070528"/>
    <lineage>
        <taxon>unclassified sequences</taxon>
        <taxon>metagenomes</taxon>
        <taxon>organismal metagenomes</taxon>
    </lineage>
</organism>
<reference evidence="2" key="1">
    <citation type="journal article" date="2020" name="Nature">
        <title>Giant virus diversity and host interactions through global metagenomics.</title>
        <authorList>
            <person name="Schulz F."/>
            <person name="Roux S."/>
            <person name="Paez-Espino D."/>
            <person name="Jungbluth S."/>
            <person name="Walsh D.A."/>
            <person name="Denef V.J."/>
            <person name="McMahon K.D."/>
            <person name="Konstantinidis K.T."/>
            <person name="Eloe-Fadrosh E.A."/>
            <person name="Kyrpides N.C."/>
            <person name="Woyke T."/>
        </authorList>
    </citation>
    <scope>NUCLEOTIDE SEQUENCE</scope>
    <source>
        <strain evidence="2">GVMAG-M-3300023110-24</strain>
    </source>
</reference>
<proteinExistence type="predicted"/>
<keyword evidence="1" id="KW-0812">Transmembrane</keyword>